<comment type="subcellular location">
    <subcellularLocation>
        <location evidence="1">Membrane</location>
        <topology evidence="1">Single-pass membrane protein</topology>
    </subcellularLocation>
</comment>
<feature type="transmembrane region" description="Helical" evidence="5">
    <location>
        <begin position="43"/>
        <end position="63"/>
    </location>
</feature>
<accession>A0ABM1U246</accession>
<reference evidence="7" key="1">
    <citation type="submission" date="2025-08" db="UniProtKB">
        <authorList>
            <consortium name="RefSeq"/>
        </authorList>
    </citation>
    <scope>IDENTIFICATION</scope>
</reference>
<dbReference type="CDD" id="cd20254">
    <property type="entry name" value="CASIMO1_SMIM5"/>
    <property type="match status" value="1"/>
</dbReference>
<evidence type="ECO:0000256" key="4">
    <source>
        <dbReference type="ARBA" id="ARBA00023136"/>
    </source>
</evidence>
<evidence type="ECO:0000256" key="1">
    <source>
        <dbReference type="ARBA" id="ARBA00004167"/>
    </source>
</evidence>
<proteinExistence type="predicted"/>
<keyword evidence="2 5" id="KW-0812">Transmembrane</keyword>
<evidence type="ECO:0000256" key="3">
    <source>
        <dbReference type="ARBA" id="ARBA00022989"/>
    </source>
</evidence>
<keyword evidence="6" id="KW-1185">Reference proteome</keyword>
<name>A0ABM1U246_MICOH</name>
<dbReference type="PANTHER" id="PTHR37344:SF1">
    <property type="entry name" value="SMALL INTEGRAL MEMBRANE PROTEIN 5"/>
    <property type="match status" value="1"/>
</dbReference>
<keyword evidence="3 5" id="KW-1133">Transmembrane helix</keyword>
<sequence>MKREEHRSPSNMAAADFKEEIRSVGERLLLKLQGLPQADPVELVAFSIILLFTATVLLLMLLACSCCCVRCCCPDRRRTKILVQPVKPR</sequence>
<dbReference type="RefSeq" id="XP_026636058.1">
    <property type="nucleotide sequence ID" value="XM_026780257.1"/>
</dbReference>
<organism evidence="6 7">
    <name type="scientific">Microtus ochrogaster</name>
    <name type="common">Prairie vole</name>
    <dbReference type="NCBI Taxonomy" id="79684"/>
    <lineage>
        <taxon>Eukaryota</taxon>
        <taxon>Metazoa</taxon>
        <taxon>Chordata</taxon>
        <taxon>Craniata</taxon>
        <taxon>Vertebrata</taxon>
        <taxon>Euteleostomi</taxon>
        <taxon>Mammalia</taxon>
        <taxon>Eutheria</taxon>
        <taxon>Euarchontoglires</taxon>
        <taxon>Glires</taxon>
        <taxon>Rodentia</taxon>
        <taxon>Myomorpha</taxon>
        <taxon>Muroidea</taxon>
        <taxon>Cricetidae</taxon>
        <taxon>Arvicolinae</taxon>
        <taxon>Microtus</taxon>
    </lineage>
</organism>
<dbReference type="GeneID" id="101997926"/>
<evidence type="ECO:0000256" key="5">
    <source>
        <dbReference type="SAM" id="Phobius"/>
    </source>
</evidence>
<evidence type="ECO:0000256" key="2">
    <source>
        <dbReference type="ARBA" id="ARBA00022692"/>
    </source>
</evidence>
<protein>
    <submittedName>
        <fullName evidence="7">Small integral membrane protein 5</fullName>
    </submittedName>
</protein>
<dbReference type="PANTHER" id="PTHR37344">
    <property type="entry name" value="SMALL INTEGRAL MEMBRANE PROTEIN 5"/>
    <property type="match status" value="1"/>
</dbReference>
<evidence type="ECO:0000313" key="7">
    <source>
        <dbReference type="RefSeq" id="XP_026636058.1"/>
    </source>
</evidence>
<dbReference type="InterPro" id="IPR031671">
    <property type="entry name" value="SMIM5/18/22"/>
</dbReference>
<keyword evidence="4 5" id="KW-0472">Membrane</keyword>
<evidence type="ECO:0000313" key="6">
    <source>
        <dbReference type="Proteomes" id="UP000694915"/>
    </source>
</evidence>
<dbReference type="Pfam" id="PF15831">
    <property type="entry name" value="SMIM5_18_22"/>
    <property type="match status" value="1"/>
</dbReference>
<gene>
    <name evidence="7" type="primary">Smim5</name>
</gene>
<dbReference type="InterPro" id="IPR047133">
    <property type="entry name" value="SMIM5"/>
</dbReference>
<dbReference type="Proteomes" id="UP000694915">
    <property type="component" value="Chromosome 7"/>
</dbReference>